<keyword evidence="3" id="KW-1185">Reference proteome</keyword>
<dbReference type="EMBL" id="SDMP01000002">
    <property type="protein sequence ID" value="RYR72610.1"/>
    <property type="molecule type" value="Genomic_DNA"/>
</dbReference>
<organism evidence="2 3">
    <name type="scientific">Arachis hypogaea</name>
    <name type="common">Peanut</name>
    <dbReference type="NCBI Taxonomy" id="3818"/>
    <lineage>
        <taxon>Eukaryota</taxon>
        <taxon>Viridiplantae</taxon>
        <taxon>Streptophyta</taxon>
        <taxon>Embryophyta</taxon>
        <taxon>Tracheophyta</taxon>
        <taxon>Spermatophyta</taxon>
        <taxon>Magnoliopsida</taxon>
        <taxon>eudicotyledons</taxon>
        <taxon>Gunneridae</taxon>
        <taxon>Pentapetalae</taxon>
        <taxon>rosids</taxon>
        <taxon>fabids</taxon>
        <taxon>Fabales</taxon>
        <taxon>Fabaceae</taxon>
        <taxon>Papilionoideae</taxon>
        <taxon>50 kb inversion clade</taxon>
        <taxon>dalbergioids sensu lato</taxon>
        <taxon>Dalbergieae</taxon>
        <taxon>Pterocarpus clade</taxon>
        <taxon>Arachis</taxon>
    </lineage>
</organism>
<proteinExistence type="predicted"/>
<dbReference type="AlphaFoldDB" id="A0A445EAV2"/>
<name>A0A445EAV2_ARAHY</name>
<gene>
    <name evidence="2" type="ORF">Ahy_A02g006832</name>
</gene>
<reference evidence="2 3" key="1">
    <citation type="submission" date="2019-01" db="EMBL/GenBank/DDBJ databases">
        <title>Sequencing of cultivated peanut Arachis hypogaea provides insights into genome evolution and oil improvement.</title>
        <authorList>
            <person name="Chen X."/>
        </authorList>
    </citation>
    <scope>NUCLEOTIDE SEQUENCE [LARGE SCALE GENOMIC DNA]</scope>
    <source>
        <strain evidence="3">cv. Fuhuasheng</strain>
        <tissue evidence="2">Leaves</tissue>
    </source>
</reference>
<evidence type="ECO:0000313" key="3">
    <source>
        <dbReference type="Proteomes" id="UP000289738"/>
    </source>
</evidence>
<sequence>MLVVALRTSTFTLRVGDLLGSGSMSCSVFYRRRTRCRNSQSTTPGFRRHSRSVQMGQMRRQLGDLPGPTS</sequence>
<comment type="caution">
    <text evidence="2">The sequence shown here is derived from an EMBL/GenBank/DDBJ whole genome shotgun (WGS) entry which is preliminary data.</text>
</comment>
<feature type="region of interest" description="Disordered" evidence="1">
    <location>
        <begin position="38"/>
        <end position="70"/>
    </location>
</feature>
<protein>
    <submittedName>
        <fullName evidence="2">Uncharacterized protein</fullName>
    </submittedName>
</protein>
<accession>A0A445EAV2</accession>
<dbReference type="Proteomes" id="UP000289738">
    <property type="component" value="Chromosome A02"/>
</dbReference>
<evidence type="ECO:0000256" key="1">
    <source>
        <dbReference type="SAM" id="MobiDB-lite"/>
    </source>
</evidence>
<evidence type="ECO:0000313" key="2">
    <source>
        <dbReference type="EMBL" id="RYR72610.1"/>
    </source>
</evidence>